<keyword evidence="3" id="KW-0964">Secreted</keyword>
<dbReference type="GO" id="GO:0016539">
    <property type="term" value="P:intein-mediated protein splicing"/>
    <property type="evidence" value="ECO:0007669"/>
    <property type="project" value="InterPro"/>
</dbReference>
<evidence type="ECO:0000256" key="2">
    <source>
        <dbReference type="ARBA" id="ARBA00004613"/>
    </source>
</evidence>
<dbReference type="PROSITE" id="PS00330">
    <property type="entry name" value="HEMOLYSIN_CALCIUM"/>
    <property type="match status" value="11"/>
</dbReference>
<dbReference type="PRINTS" id="PR01488">
    <property type="entry name" value="RTXTOXINA"/>
</dbReference>
<protein>
    <submittedName>
        <fullName evidence="10">Ca2+-binding protein, RTX toxin-related</fullName>
    </submittedName>
</protein>
<keyword evidence="6" id="KW-0843">Virulence</keyword>
<evidence type="ECO:0000256" key="8">
    <source>
        <dbReference type="SAM" id="MobiDB-lite"/>
    </source>
</evidence>
<dbReference type="CDD" id="cd00081">
    <property type="entry name" value="Hint"/>
    <property type="match status" value="1"/>
</dbReference>
<evidence type="ECO:0000256" key="7">
    <source>
        <dbReference type="ARBA" id="ARBA00023136"/>
    </source>
</evidence>
<dbReference type="RefSeq" id="WP_083947738.1">
    <property type="nucleotide sequence ID" value="NZ_FTOM01000005.1"/>
</dbReference>
<gene>
    <name evidence="10" type="ORF">SAMN05421795_105152</name>
</gene>
<keyword evidence="7" id="KW-0472">Membrane</keyword>
<dbReference type="OrthoDB" id="6305173at2"/>
<dbReference type="GO" id="GO:0090729">
    <property type="term" value="F:toxin activity"/>
    <property type="evidence" value="ECO:0007669"/>
    <property type="project" value="UniProtKB-KW"/>
</dbReference>
<feature type="compositionally biased region" description="Low complexity" evidence="8">
    <location>
        <begin position="894"/>
        <end position="904"/>
    </location>
</feature>
<name>A0A1N7M452_9RHOB</name>
<dbReference type="PANTHER" id="PTHR38340:SF1">
    <property type="entry name" value="S-LAYER PROTEIN"/>
    <property type="match status" value="1"/>
</dbReference>
<dbReference type="PRINTS" id="PR00313">
    <property type="entry name" value="CABNDNGRPT"/>
</dbReference>
<dbReference type="InterPro" id="IPR028992">
    <property type="entry name" value="Hedgehog/Intein_dom"/>
</dbReference>
<feature type="compositionally biased region" description="Low complexity" evidence="8">
    <location>
        <begin position="786"/>
        <end position="796"/>
    </location>
</feature>
<evidence type="ECO:0000259" key="9">
    <source>
        <dbReference type="Pfam" id="PF13403"/>
    </source>
</evidence>
<sequence>MTYSYQDYAIYAWDLSDISASSSSLFRDSATGMSDPRGQTFTIATGARVNEITVRDNDASFNDGDNSQTLNSSETLEGSSYTPSDGRMAPEYAYVVRPLGSTDPGDFINVYAFEMSDNDVVGIVSSAALTPGVIYEVISYTYNCPSVPYDSLATYDDGDGYVEGTTGDDLIDAAYTGDPEGDMIDAGDAVLAGEGPDDDIVLAGAGDDTVLAGAGDDEIHGEDGDDYLSGGDGDDYLIGGAGDDTLLGGAGNDTFQGNAGLDVIDYSNSDAGVNVDLSTGTLSGGEATGDVIEGGIDGVIGSDYDDTLTGFDHQGTDASDVYTNVFHGNGGDDLISGAGGDDSLYGGSDDDTISGGAGDDVIYGGNAGASTTTDPNAATPLVLSASNVLAGSQTGADGCARAGDSATYLNVATTEDGRTVMAKLVLVDADSGLAVDLTGGAGSEILLNGNNDASDAGKSATFRLEFYDQATGQAIDISSIATFGDLDQTATAEQVILSAAGYSTYGTTADTSLDVDNDGSTITVAGTEENDPSDQDAWFSASFTDAGSIEFTLVSRDVNSGFTFNGSVIDDPVVVDLVDGDDLLDGGAGDDTIFGEAGNDTITGGDGADVIDAGDDRDTIHGAAGDTVSGGAGGDDWDVLDLTGQGAYRVVNTTTDSNGNGIDGTIEFLDAGGNVTGTLEFTEIEEITGNTPDGYVDGTSGADLIDTAYTGDPDGDMIDAGDAVLAGEGPDDDIVRAGAGDDTVLAGAGADDVYAGDGNDEVHGGEGDDILRGEAGDDALYGEGGSNTLDGGLGDDTLVGGSNSDSILGGDGADVIDAGNAQDTVSGGAGDDDILAGEGDDLVSGDAGRDTIAGGSGQDTLRGGADDDVVAGEDGDDRLYGEDGNDVLSGGQGQDSLDGGAGDDTLTGGTGVDTLFGGQDSDTFIVTSAEAGMHDHVDGDEDADDSDWDVLDLTGAGPVNVIYDTTNPENGTVQFLDTSGNVTGTMTFENIERVVTDQGDGYVEGTSGADLIDTAYTGDPEGDMVDAGDAILTGDAPDDDRILAGEGDDTVHAGVGDDTIWGDDGNDQIFGEDGDDSMSGGAGQDTLTGGDGNDQADGGAGDDVIDTSGTTDPLPDQGYPGLFPADTDPDNDRDTVHGGDGNDTITTGDDADVIYGEDGDDVIDAGIDADTISGGAGNDQITGGEGSDLIDAGAGDDTIYAGLPNGYPDVLNVPDDTDLVPTNGLDTVHGGDGNDVIYGADDDDELHGDAGNDYIDGGIDEDVITGGTGNDTIIGGQGADTMSGGDDRDTFLVSASGDGIGDVVDGNEGGDDFDTLDLTGSGPLRVVFSPSNPEDGTVYFYDASGAQTGSMDFTNIEKVIPCFTPGTLVATPRGEVLAEDLKVGDKVITRDNGIQEIRWAGRCDLTHGDLLHRPHLKPILIKAGSLGNGLPEHDMRVSPNHRMLVANDRTALYFEEHEVLVSAKHLVDNRGVLEVETLGTSYLHFMFDHHEVILANGAWTESFQPGDYTLGGMGNAQRNEIFELFPELKTDAGRASYTTARRTLKRHEAALLIR</sequence>
<accession>A0A1N7M452</accession>
<dbReference type="GO" id="GO:0005576">
    <property type="term" value="C:extracellular region"/>
    <property type="evidence" value="ECO:0007669"/>
    <property type="project" value="UniProtKB-SubCell"/>
</dbReference>
<dbReference type="InterPro" id="IPR001343">
    <property type="entry name" value="Hemolysn_Ca-bd"/>
</dbReference>
<proteinExistence type="predicted"/>
<evidence type="ECO:0000313" key="11">
    <source>
        <dbReference type="Proteomes" id="UP000186098"/>
    </source>
</evidence>
<feature type="compositionally biased region" description="Basic and acidic residues" evidence="8">
    <location>
        <begin position="760"/>
        <end position="775"/>
    </location>
</feature>
<dbReference type="Pfam" id="PF00353">
    <property type="entry name" value="HemolysinCabind"/>
    <property type="match status" value="14"/>
</dbReference>
<dbReference type="InterPro" id="IPR006141">
    <property type="entry name" value="Intein_N"/>
</dbReference>
<feature type="compositionally biased region" description="Acidic residues" evidence="8">
    <location>
        <begin position="866"/>
        <end position="876"/>
    </location>
</feature>
<dbReference type="PROSITE" id="PS50817">
    <property type="entry name" value="INTEIN_N_TER"/>
    <property type="match status" value="1"/>
</dbReference>
<evidence type="ECO:0000256" key="6">
    <source>
        <dbReference type="ARBA" id="ARBA00023026"/>
    </source>
</evidence>
<dbReference type="EMBL" id="FTOM01000005">
    <property type="protein sequence ID" value="SIS80731.1"/>
    <property type="molecule type" value="Genomic_DNA"/>
</dbReference>
<dbReference type="GO" id="GO:0005509">
    <property type="term" value="F:calcium ion binding"/>
    <property type="evidence" value="ECO:0007669"/>
    <property type="project" value="InterPro"/>
</dbReference>
<feature type="compositionally biased region" description="Acidic residues" evidence="8">
    <location>
        <begin position="1060"/>
        <end position="1076"/>
    </location>
</feature>
<dbReference type="Pfam" id="PF13403">
    <property type="entry name" value="Hint_2"/>
    <property type="match status" value="1"/>
</dbReference>
<organism evidence="10 11">
    <name type="scientific">Phaeovulum vinaykumarii</name>
    <dbReference type="NCBI Taxonomy" id="407234"/>
    <lineage>
        <taxon>Bacteria</taxon>
        <taxon>Pseudomonadati</taxon>
        <taxon>Pseudomonadota</taxon>
        <taxon>Alphaproteobacteria</taxon>
        <taxon>Rhodobacterales</taxon>
        <taxon>Paracoccaceae</taxon>
        <taxon>Phaeovulum</taxon>
    </lineage>
</organism>
<feature type="region of interest" description="Disordered" evidence="8">
    <location>
        <begin position="1036"/>
        <end position="1153"/>
    </location>
</feature>
<dbReference type="STRING" id="407234.SAMN05421795_105152"/>
<dbReference type="InterPro" id="IPR011049">
    <property type="entry name" value="Serralysin-like_metalloprot_C"/>
</dbReference>
<dbReference type="InterPro" id="IPR003995">
    <property type="entry name" value="RTX_toxin_determinant-A"/>
</dbReference>
<feature type="domain" description="Hedgehog/Intein (Hint)" evidence="9">
    <location>
        <begin position="1361"/>
        <end position="1507"/>
    </location>
</feature>
<evidence type="ECO:0000256" key="4">
    <source>
        <dbReference type="ARBA" id="ARBA00022656"/>
    </source>
</evidence>
<feature type="region of interest" description="Disordered" evidence="8">
    <location>
        <begin position="57"/>
        <end position="84"/>
    </location>
</feature>
<dbReference type="InterPro" id="IPR036844">
    <property type="entry name" value="Hint_dom_sf"/>
</dbReference>
<dbReference type="InterPro" id="IPR018511">
    <property type="entry name" value="Hemolysin-typ_Ca-bd_CS"/>
</dbReference>
<keyword evidence="5" id="KW-0677">Repeat</keyword>
<reference evidence="11" key="1">
    <citation type="submission" date="2017-01" db="EMBL/GenBank/DDBJ databases">
        <authorList>
            <person name="Varghese N."/>
            <person name="Submissions S."/>
        </authorList>
    </citation>
    <scope>NUCLEOTIDE SEQUENCE [LARGE SCALE GENOMIC DNA]</scope>
    <source>
        <strain evidence="11">DSM 18714</strain>
    </source>
</reference>
<dbReference type="PANTHER" id="PTHR38340">
    <property type="entry name" value="S-LAYER PROTEIN"/>
    <property type="match status" value="1"/>
</dbReference>
<dbReference type="Gene3D" id="2.170.16.10">
    <property type="entry name" value="Hedgehog/Intein (Hint) domain"/>
    <property type="match status" value="1"/>
</dbReference>
<dbReference type="Gene3D" id="2.150.10.10">
    <property type="entry name" value="Serralysin-like metalloprotease, C-terminal"/>
    <property type="match status" value="7"/>
</dbReference>
<comment type="subcellular location">
    <subcellularLocation>
        <location evidence="1">Membrane</location>
    </subcellularLocation>
    <subcellularLocation>
        <location evidence="2">Secreted</location>
    </subcellularLocation>
</comment>
<dbReference type="SUPFAM" id="SSF51120">
    <property type="entry name" value="beta-Roll"/>
    <property type="match status" value="8"/>
</dbReference>
<evidence type="ECO:0000256" key="1">
    <source>
        <dbReference type="ARBA" id="ARBA00004370"/>
    </source>
</evidence>
<dbReference type="Proteomes" id="UP000186098">
    <property type="component" value="Unassembled WGS sequence"/>
</dbReference>
<feature type="region of interest" description="Disordered" evidence="8">
    <location>
        <begin position="750"/>
        <end position="796"/>
    </location>
</feature>
<dbReference type="InterPro" id="IPR050557">
    <property type="entry name" value="RTX_toxin/Mannuronan_C5-epim"/>
</dbReference>
<evidence type="ECO:0000256" key="3">
    <source>
        <dbReference type="ARBA" id="ARBA00022525"/>
    </source>
</evidence>
<keyword evidence="4" id="KW-0800">Toxin</keyword>
<feature type="compositionally biased region" description="Polar residues" evidence="8">
    <location>
        <begin position="59"/>
        <end position="83"/>
    </location>
</feature>
<keyword evidence="11" id="KW-1185">Reference proteome</keyword>
<evidence type="ECO:0000313" key="10">
    <source>
        <dbReference type="EMBL" id="SIS80731.1"/>
    </source>
</evidence>
<dbReference type="SUPFAM" id="SSF51294">
    <property type="entry name" value="Hedgehog/intein (Hint) domain"/>
    <property type="match status" value="1"/>
</dbReference>
<evidence type="ECO:0000256" key="5">
    <source>
        <dbReference type="ARBA" id="ARBA00022737"/>
    </source>
</evidence>
<dbReference type="GO" id="GO:0016020">
    <property type="term" value="C:membrane"/>
    <property type="evidence" value="ECO:0007669"/>
    <property type="project" value="UniProtKB-SubCell"/>
</dbReference>
<feature type="region of interest" description="Disordered" evidence="8">
    <location>
        <begin position="810"/>
        <end position="904"/>
    </location>
</feature>
<feature type="compositionally biased region" description="Acidic residues" evidence="8">
    <location>
        <begin position="830"/>
        <end position="843"/>
    </location>
</feature>